<dbReference type="InterPro" id="IPR000668">
    <property type="entry name" value="Peptidase_C1A_C"/>
</dbReference>
<dbReference type="EMBL" id="JAPDFW010000028">
    <property type="protein sequence ID" value="KAJ5079531.1"/>
    <property type="molecule type" value="Genomic_DNA"/>
</dbReference>
<evidence type="ECO:0000313" key="7">
    <source>
        <dbReference type="Proteomes" id="UP001149090"/>
    </source>
</evidence>
<evidence type="ECO:0000256" key="3">
    <source>
        <dbReference type="SAM" id="SignalP"/>
    </source>
</evidence>
<dbReference type="InterPro" id="IPR013128">
    <property type="entry name" value="Peptidase_C1A"/>
</dbReference>
<feature type="signal peptide" evidence="3">
    <location>
        <begin position="1"/>
        <end position="20"/>
    </location>
</feature>
<sequence>MISRLFLIVFCASLLGLVYSIDLQEAKTLFKDFQNKFEKIYETEEENEYRFQVFQENLEIAKNKNAKQELTHFGITKFSDLTSEEFKSIILSEFQPIYGQNARKYEKKDELRALPDSFDWREKGAVTVVKDQGDCGSCWAFSAVGAIEGVWKLSGHDLVSLSTQQLIDCDKNDSGCDGGWMLTAFDYVIANGLETDVDYPYYAYKRTCVYDQKKVLAHISNYTTVAQDETVIAQYLMDHNPLSAALDATDLQLYDGGILFPDQCNSGEYYLNHGILLVGFGTSGRVTYWICKNSWGTGWGIQNGYFLIVRGINACGISDAVSSPIY</sequence>
<dbReference type="PRINTS" id="PR00705">
    <property type="entry name" value="PAPAIN"/>
</dbReference>
<dbReference type="Gene3D" id="3.90.70.10">
    <property type="entry name" value="Cysteine proteinases"/>
    <property type="match status" value="1"/>
</dbReference>
<keyword evidence="3" id="KW-0732">Signal</keyword>
<dbReference type="PROSITE" id="PS00139">
    <property type="entry name" value="THIOL_PROTEASE_CYS"/>
    <property type="match status" value="1"/>
</dbReference>
<reference evidence="6" key="1">
    <citation type="submission" date="2022-10" db="EMBL/GenBank/DDBJ databases">
        <title>Novel sulphate-reducing endosymbionts in the free-living metamonad Anaeramoeba.</title>
        <authorList>
            <person name="Jerlstrom-Hultqvist J."/>
            <person name="Cepicka I."/>
            <person name="Gallot-Lavallee L."/>
            <person name="Salas-Leiva D."/>
            <person name="Curtis B.A."/>
            <person name="Zahonova K."/>
            <person name="Pipaliya S."/>
            <person name="Dacks J."/>
            <person name="Roger A.J."/>
        </authorList>
    </citation>
    <scope>NUCLEOTIDE SEQUENCE</scope>
    <source>
        <strain evidence="6">BMAN</strain>
    </source>
</reference>
<dbReference type="AlphaFoldDB" id="A0A9Q0LVQ1"/>
<dbReference type="InterPro" id="IPR000169">
    <property type="entry name" value="Pept_cys_AS"/>
</dbReference>
<dbReference type="PANTHER" id="PTHR12411">
    <property type="entry name" value="CYSTEINE PROTEASE FAMILY C1-RELATED"/>
    <property type="match status" value="1"/>
</dbReference>
<feature type="chain" id="PRO_5040406496" evidence="3">
    <location>
        <begin position="21"/>
        <end position="326"/>
    </location>
</feature>
<dbReference type="InterPro" id="IPR039417">
    <property type="entry name" value="Peptidase_C1A_papain-like"/>
</dbReference>
<feature type="domain" description="Cathepsin propeptide inhibitor" evidence="5">
    <location>
        <begin position="30"/>
        <end position="86"/>
    </location>
</feature>
<proteinExistence type="inferred from homology"/>
<keyword evidence="6" id="KW-0378">Hydrolase</keyword>
<evidence type="ECO:0000259" key="5">
    <source>
        <dbReference type="SMART" id="SM00848"/>
    </source>
</evidence>
<comment type="caution">
    <text evidence="6">The sequence shown here is derived from an EMBL/GenBank/DDBJ whole genome shotgun (WGS) entry which is preliminary data.</text>
</comment>
<dbReference type="OMA" id="IAINAEW"/>
<dbReference type="GO" id="GO:0006508">
    <property type="term" value="P:proteolysis"/>
    <property type="evidence" value="ECO:0007669"/>
    <property type="project" value="UniProtKB-KW"/>
</dbReference>
<dbReference type="InterPro" id="IPR025660">
    <property type="entry name" value="Pept_his_AS"/>
</dbReference>
<keyword evidence="7" id="KW-1185">Reference proteome</keyword>
<dbReference type="PROSITE" id="PS00639">
    <property type="entry name" value="THIOL_PROTEASE_HIS"/>
    <property type="match status" value="1"/>
</dbReference>
<dbReference type="SMART" id="SM00645">
    <property type="entry name" value="Pept_C1"/>
    <property type="match status" value="1"/>
</dbReference>
<dbReference type="SUPFAM" id="SSF54001">
    <property type="entry name" value="Cysteine proteinases"/>
    <property type="match status" value="1"/>
</dbReference>
<dbReference type="OrthoDB" id="387093at2759"/>
<dbReference type="FunFam" id="3.90.70.10:FF:000103">
    <property type="entry name" value="Hypothetical LOC496748"/>
    <property type="match status" value="1"/>
</dbReference>
<accession>A0A9Q0LVQ1</accession>
<dbReference type="InterPro" id="IPR038765">
    <property type="entry name" value="Papain-like_cys_pep_sf"/>
</dbReference>
<feature type="domain" description="Peptidase C1A papain C-terminal" evidence="4">
    <location>
        <begin position="114"/>
        <end position="325"/>
    </location>
</feature>
<gene>
    <name evidence="6" type="ORF">M0811_14447</name>
</gene>
<dbReference type="Pfam" id="PF00112">
    <property type="entry name" value="Peptidase_C1"/>
    <property type="match status" value="1"/>
</dbReference>
<dbReference type="Pfam" id="PF08246">
    <property type="entry name" value="Inhibitor_I29"/>
    <property type="match status" value="1"/>
</dbReference>
<dbReference type="SMART" id="SM00848">
    <property type="entry name" value="Inhibitor_I29"/>
    <property type="match status" value="1"/>
</dbReference>
<organism evidence="6 7">
    <name type="scientific">Anaeramoeba ignava</name>
    <name type="common">Anaerobic marine amoeba</name>
    <dbReference type="NCBI Taxonomy" id="1746090"/>
    <lineage>
        <taxon>Eukaryota</taxon>
        <taxon>Metamonada</taxon>
        <taxon>Anaeramoebidae</taxon>
        <taxon>Anaeramoeba</taxon>
    </lineage>
</organism>
<keyword evidence="6" id="KW-0645">Protease</keyword>
<comment type="similarity">
    <text evidence="1">Belongs to the peptidase C1 family.</text>
</comment>
<keyword evidence="2" id="KW-1015">Disulfide bond</keyword>
<name>A0A9Q0LVQ1_ANAIG</name>
<protein>
    <submittedName>
        <fullName evidence="6">Thiol protease-related</fullName>
    </submittedName>
</protein>
<evidence type="ECO:0000313" key="6">
    <source>
        <dbReference type="EMBL" id="KAJ5079531.1"/>
    </source>
</evidence>
<dbReference type="Proteomes" id="UP001149090">
    <property type="component" value="Unassembled WGS sequence"/>
</dbReference>
<dbReference type="GO" id="GO:0008234">
    <property type="term" value="F:cysteine-type peptidase activity"/>
    <property type="evidence" value="ECO:0007669"/>
    <property type="project" value="InterPro"/>
</dbReference>
<evidence type="ECO:0000256" key="2">
    <source>
        <dbReference type="ARBA" id="ARBA00023157"/>
    </source>
</evidence>
<dbReference type="InterPro" id="IPR013201">
    <property type="entry name" value="Prot_inhib_I29"/>
</dbReference>
<evidence type="ECO:0000256" key="1">
    <source>
        <dbReference type="ARBA" id="ARBA00008455"/>
    </source>
</evidence>
<dbReference type="CDD" id="cd02248">
    <property type="entry name" value="Peptidase_C1A"/>
    <property type="match status" value="1"/>
</dbReference>
<evidence type="ECO:0000259" key="4">
    <source>
        <dbReference type="SMART" id="SM00645"/>
    </source>
</evidence>